<dbReference type="InterPro" id="IPR027417">
    <property type="entry name" value="P-loop_NTPase"/>
</dbReference>
<dbReference type="InterPro" id="IPR003593">
    <property type="entry name" value="AAA+_ATPase"/>
</dbReference>
<dbReference type="PANTHER" id="PTHR43394">
    <property type="entry name" value="ATP-DEPENDENT PERMEASE MDL1, MITOCHONDRIAL"/>
    <property type="match status" value="1"/>
</dbReference>
<dbReference type="Gene3D" id="1.20.1560.10">
    <property type="entry name" value="ABC transporter type 1, transmembrane domain"/>
    <property type="match status" value="1"/>
</dbReference>
<evidence type="ECO:0000256" key="6">
    <source>
        <dbReference type="ARBA" id="ARBA00023136"/>
    </source>
</evidence>
<dbReference type="Gene3D" id="3.40.50.300">
    <property type="entry name" value="P-loop containing nucleotide triphosphate hydrolases"/>
    <property type="match status" value="1"/>
</dbReference>
<feature type="transmembrane region" description="Helical" evidence="7">
    <location>
        <begin position="56"/>
        <end position="81"/>
    </location>
</feature>
<feature type="transmembrane region" description="Helical" evidence="7">
    <location>
        <begin position="164"/>
        <end position="185"/>
    </location>
</feature>
<evidence type="ECO:0000259" key="9">
    <source>
        <dbReference type="PROSITE" id="PS50929"/>
    </source>
</evidence>
<dbReference type="EMBL" id="RBKV01000001">
    <property type="protein sequence ID" value="RKR96376.1"/>
    <property type="molecule type" value="Genomic_DNA"/>
</dbReference>
<proteinExistence type="predicted"/>
<name>A0A495K520_WILMA</name>
<organism evidence="10 11">
    <name type="scientific">Williamsia marianensis</name>
    <dbReference type="NCBI Taxonomy" id="85044"/>
    <lineage>
        <taxon>Bacteria</taxon>
        <taxon>Bacillati</taxon>
        <taxon>Actinomycetota</taxon>
        <taxon>Actinomycetes</taxon>
        <taxon>Mycobacteriales</taxon>
        <taxon>Nocardiaceae</taxon>
        <taxon>Williamsia</taxon>
    </lineage>
</organism>
<dbReference type="PANTHER" id="PTHR43394:SF1">
    <property type="entry name" value="ATP-BINDING CASSETTE SUB-FAMILY B MEMBER 10, MITOCHONDRIAL"/>
    <property type="match status" value="1"/>
</dbReference>
<dbReference type="CDD" id="cd18551">
    <property type="entry name" value="ABC_6TM_LmrA_like"/>
    <property type="match status" value="1"/>
</dbReference>
<sequence>MSPYRAEQVSFQNGTCVFHLGMDTSIAENSPPAAASGDLKNIKVLAGFARPHLRSIVLGLVLALSGSVTVLATPMVTKWILDSLGSDSSIVTPVLVLVIFLVVGAVLGCAQWIVLGTAAESIVYDARSSLVRRLLGATVPSVQARPVGELVTRVTSDTVLLREAASSAVVGVINATCVAVGTIVLMGVLDLVLLGVTMVAIICVAAVFTVLMPRIAKAEARTQEALGHLGGVLEGSLRSVRTVKAAGAEDRVGAVIGDNAARARAHAVAAVRVSAGAMTAGWTGVQGAIIAILALGAWRVEAGSMDVSTLIAFLLYAFTLMGPVSELTQNITALQSGIAAAIRIREMESLESEVSAPAVKVPLPQHGGADSGGIVFDDVTFRYGDDLLPALDRVSVEIPAIGHTAIVGPSGAGKTSLFSAILRFIEPDSGVLRLGGVGYPEMTVAEVREQIAYVEQESPLVPGTVGENLRFIHPDADDNELAEVLTLLKLDSTIAALPAGVDTPIRDTDLSGGQRQRIAMARAMIRPSPILLLDEATSQVDTLTEAVIVDSIRRRAQTGAVITIAHRLSTVRHADMIIVMDEGRVSAVGSHDALMKTDDLYGRMVRAGGFELRHDVQPIRPAVT</sequence>
<dbReference type="InterPro" id="IPR017871">
    <property type="entry name" value="ABC_transporter-like_CS"/>
</dbReference>
<keyword evidence="4 10" id="KW-0067">ATP-binding</keyword>
<dbReference type="GO" id="GO:0005886">
    <property type="term" value="C:plasma membrane"/>
    <property type="evidence" value="ECO:0007669"/>
    <property type="project" value="UniProtKB-SubCell"/>
</dbReference>
<keyword evidence="3" id="KW-0547">Nucleotide-binding</keyword>
<dbReference type="PROSITE" id="PS00211">
    <property type="entry name" value="ABC_TRANSPORTER_1"/>
    <property type="match status" value="1"/>
</dbReference>
<dbReference type="InterPro" id="IPR011527">
    <property type="entry name" value="ABC1_TM_dom"/>
</dbReference>
<protein>
    <submittedName>
        <fullName evidence="10">ATP-binding cassette subfamily B protein</fullName>
    </submittedName>
</protein>
<dbReference type="SUPFAM" id="SSF90123">
    <property type="entry name" value="ABC transporter transmembrane region"/>
    <property type="match status" value="1"/>
</dbReference>
<evidence type="ECO:0000259" key="8">
    <source>
        <dbReference type="PROSITE" id="PS50893"/>
    </source>
</evidence>
<feature type="domain" description="ABC transporter" evidence="8">
    <location>
        <begin position="374"/>
        <end position="607"/>
    </location>
</feature>
<dbReference type="PROSITE" id="PS50893">
    <property type="entry name" value="ABC_TRANSPORTER_2"/>
    <property type="match status" value="1"/>
</dbReference>
<dbReference type="GO" id="GO:0015421">
    <property type="term" value="F:ABC-type oligopeptide transporter activity"/>
    <property type="evidence" value="ECO:0007669"/>
    <property type="project" value="TreeGrafter"/>
</dbReference>
<evidence type="ECO:0000313" key="10">
    <source>
        <dbReference type="EMBL" id="RKR96376.1"/>
    </source>
</evidence>
<dbReference type="Pfam" id="PF00664">
    <property type="entry name" value="ABC_membrane"/>
    <property type="match status" value="1"/>
</dbReference>
<evidence type="ECO:0000256" key="4">
    <source>
        <dbReference type="ARBA" id="ARBA00022840"/>
    </source>
</evidence>
<comment type="subcellular location">
    <subcellularLocation>
        <location evidence="1">Cell membrane</location>
        <topology evidence="1">Multi-pass membrane protein</topology>
    </subcellularLocation>
</comment>
<evidence type="ECO:0000256" key="2">
    <source>
        <dbReference type="ARBA" id="ARBA00022692"/>
    </source>
</evidence>
<feature type="transmembrane region" description="Helical" evidence="7">
    <location>
        <begin position="93"/>
        <end position="115"/>
    </location>
</feature>
<feature type="transmembrane region" description="Helical" evidence="7">
    <location>
        <begin position="191"/>
        <end position="211"/>
    </location>
</feature>
<dbReference type="GO" id="GO:0005524">
    <property type="term" value="F:ATP binding"/>
    <property type="evidence" value="ECO:0007669"/>
    <property type="project" value="UniProtKB-KW"/>
</dbReference>
<reference evidence="10 11" key="1">
    <citation type="submission" date="2018-10" db="EMBL/GenBank/DDBJ databases">
        <title>Sequencing the genomes of 1000 actinobacteria strains.</title>
        <authorList>
            <person name="Klenk H.-P."/>
        </authorList>
    </citation>
    <scope>NUCLEOTIDE SEQUENCE [LARGE SCALE GENOMIC DNA]</scope>
    <source>
        <strain evidence="10 11">DSM 44343</strain>
    </source>
</reference>
<dbReference type="GO" id="GO:0016887">
    <property type="term" value="F:ATP hydrolysis activity"/>
    <property type="evidence" value="ECO:0007669"/>
    <property type="project" value="InterPro"/>
</dbReference>
<gene>
    <name evidence="10" type="ORF">DFJ75_3224</name>
</gene>
<dbReference type="AlphaFoldDB" id="A0A495K520"/>
<dbReference type="InterPro" id="IPR036640">
    <property type="entry name" value="ABC1_TM_sf"/>
</dbReference>
<comment type="caution">
    <text evidence="10">The sequence shown here is derived from an EMBL/GenBank/DDBJ whole genome shotgun (WGS) entry which is preliminary data.</text>
</comment>
<keyword evidence="2 7" id="KW-0812">Transmembrane</keyword>
<dbReference type="SMART" id="SM00382">
    <property type="entry name" value="AAA"/>
    <property type="match status" value="1"/>
</dbReference>
<dbReference type="InterPro" id="IPR039421">
    <property type="entry name" value="Type_1_exporter"/>
</dbReference>
<evidence type="ECO:0000256" key="1">
    <source>
        <dbReference type="ARBA" id="ARBA00004651"/>
    </source>
</evidence>
<evidence type="ECO:0000256" key="3">
    <source>
        <dbReference type="ARBA" id="ARBA00022741"/>
    </source>
</evidence>
<dbReference type="Pfam" id="PF00005">
    <property type="entry name" value="ABC_tran"/>
    <property type="match status" value="1"/>
</dbReference>
<dbReference type="PROSITE" id="PS50929">
    <property type="entry name" value="ABC_TM1F"/>
    <property type="match status" value="1"/>
</dbReference>
<evidence type="ECO:0000256" key="5">
    <source>
        <dbReference type="ARBA" id="ARBA00022989"/>
    </source>
</evidence>
<keyword evidence="6 7" id="KW-0472">Membrane</keyword>
<keyword evidence="5 7" id="KW-1133">Transmembrane helix</keyword>
<feature type="domain" description="ABC transmembrane type-1" evidence="9">
    <location>
        <begin position="57"/>
        <end position="336"/>
    </location>
</feature>
<evidence type="ECO:0000256" key="7">
    <source>
        <dbReference type="SAM" id="Phobius"/>
    </source>
</evidence>
<accession>A0A495K520</accession>
<dbReference type="Proteomes" id="UP000274762">
    <property type="component" value="Unassembled WGS sequence"/>
</dbReference>
<evidence type="ECO:0000313" key="11">
    <source>
        <dbReference type="Proteomes" id="UP000274762"/>
    </source>
</evidence>
<dbReference type="InterPro" id="IPR003439">
    <property type="entry name" value="ABC_transporter-like_ATP-bd"/>
</dbReference>
<dbReference type="SUPFAM" id="SSF52540">
    <property type="entry name" value="P-loop containing nucleoside triphosphate hydrolases"/>
    <property type="match status" value="1"/>
</dbReference>